<protein>
    <submittedName>
        <fullName evidence="6">Cinnamoyl-CoA reductase 1-like isoform X1</fullName>
    </submittedName>
</protein>
<keyword evidence="2" id="KW-0560">Oxidoreductase</keyword>
<evidence type="ECO:0000256" key="2">
    <source>
        <dbReference type="ARBA" id="ARBA00023002"/>
    </source>
</evidence>
<comment type="similarity">
    <text evidence="3">Belongs to the NAD(P)-dependent epimerase/dehydratase family. Dihydroflavonol-4-reductase subfamily.</text>
</comment>
<dbReference type="PANTHER" id="PTHR10366">
    <property type="entry name" value="NAD DEPENDENT EPIMERASE/DEHYDRATASE"/>
    <property type="match status" value="1"/>
</dbReference>
<organism evidence="5 6">
    <name type="scientific">Punica granatum</name>
    <name type="common">Pomegranate</name>
    <dbReference type="NCBI Taxonomy" id="22663"/>
    <lineage>
        <taxon>Eukaryota</taxon>
        <taxon>Viridiplantae</taxon>
        <taxon>Streptophyta</taxon>
        <taxon>Embryophyta</taxon>
        <taxon>Tracheophyta</taxon>
        <taxon>Spermatophyta</taxon>
        <taxon>Magnoliopsida</taxon>
        <taxon>eudicotyledons</taxon>
        <taxon>Gunneridae</taxon>
        <taxon>Pentapetalae</taxon>
        <taxon>rosids</taxon>
        <taxon>malvids</taxon>
        <taxon>Myrtales</taxon>
        <taxon>Lythraceae</taxon>
        <taxon>Punica</taxon>
    </lineage>
</organism>
<reference evidence="6" key="2">
    <citation type="submission" date="2025-08" db="UniProtKB">
        <authorList>
            <consortium name="RefSeq"/>
        </authorList>
    </citation>
    <scope>IDENTIFICATION</scope>
    <source>
        <tissue evidence="6">Leaf</tissue>
    </source>
</reference>
<dbReference type="FunFam" id="3.40.50.720:FF:000085">
    <property type="entry name" value="Dihydroflavonol reductase"/>
    <property type="match status" value="1"/>
</dbReference>
<dbReference type="AlphaFoldDB" id="A0A6P8E370"/>
<name>A0A6P8E370_PUNGR</name>
<sequence length="421" mass="47255">MGKTVPFQPHWRSFMRTKCNLNVWHNKCNLNGKRIKGFTVAPDALSLRRIENENGDGDGVEKKRACVTGAGGFIASWIVKLLLSKDYIVHGTVRDPEDKKYAHLNKLDGAPDNPKLFKADLLDYDSLLPAIAGCAGVIHVACPVPTSALAKPEVEMLEPSMKGTLNVLRACTEAKVKRVVHISSTAAVVKNHKWPEDWVKDETCWSDKEYCRATENWYLLAKTEAESIAFEYGKQNGLDVVAVNPGWMQSILNFSTLLLLKFVKGVYIQIEPDKFHFHSQTITKRDLERKLRENYGENCRNGNIQFLMFDVRGTYRCDVDGVPNKLWVVVDVRDAADAVLLAFEKPESEGRYICVAYNIMIKDLAEKLKSLYPDQTCLENFGEDEHDYVVGTEKGNLINHGAPEETLIDSIGSCKTAAILD</sequence>
<accession>A0A6P8E370</accession>
<dbReference type="Proteomes" id="UP000515151">
    <property type="component" value="Chromosome 7"/>
</dbReference>
<dbReference type="InterPro" id="IPR036291">
    <property type="entry name" value="NAD(P)-bd_dom_sf"/>
</dbReference>
<feature type="domain" description="NAD-dependent epimerase/dehydratase" evidence="4">
    <location>
        <begin position="66"/>
        <end position="245"/>
    </location>
</feature>
<dbReference type="CDD" id="cd08958">
    <property type="entry name" value="FR_SDR_e"/>
    <property type="match status" value="1"/>
</dbReference>
<proteinExistence type="inferred from homology"/>
<dbReference type="Pfam" id="PF01370">
    <property type="entry name" value="Epimerase"/>
    <property type="match status" value="1"/>
</dbReference>
<evidence type="ECO:0000313" key="6">
    <source>
        <dbReference type="RefSeq" id="XP_031404387.1"/>
    </source>
</evidence>
<dbReference type="Gene3D" id="3.40.50.720">
    <property type="entry name" value="NAD(P)-binding Rossmann-like Domain"/>
    <property type="match status" value="2"/>
</dbReference>
<reference evidence="5" key="1">
    <citation type="journal article" date="2020" name="Plant Biotechnol. J.">
        <title>The pomegranate (Punica granatum L.) draft genome dissects genetic divergence between soft- and hard-seeded cultivars.</title>
        <authorList>
            <person name="Luo X."/>
            <person name="Li H."/>
            <person name="Wu Z."/>
            <person name="Yao W."/>
            <person name="Zhao P."/>
            <person name="Cao D."/>
            <person name="Yu H."/>
            <person name="Li K."/>
            <person name="Poudel K."/>
            <person name="Zhao D."/>
            <person name="Zhang F."/>
            <person name="Xia X."/>
            <person name="Chen L."/>
            <person name="Wang Q."/>
            <person name="Jing D."/>
            <person name="Cao S."/>
        </authorList>
    </citation>
    <scope>NUCLEOTIDE SEQUENCE [LARGE SCALE GENOMIC DNA]</scope>
    <source>
        <strain evidence="5">cv. Tunisia</strain>
    </source>
</reference>
<keyword evidence="1" id="KW-0521">NADP</keyword>
<gene>
    <name evidence="6" type="primary">LOC116213537</name>
</gene>
<dbReference type="RefSeq" id="XP_031404387.1">
    <property type="nucleotide sequence ID" value="XM_031548527.1"/>
</dbReference>
<keyword evidence="5" id="KW-1185">Reference proteome</keyword>
<dbReference type="OrthoDB" id="2735536at2759"/>
<dbReference type="GO" id="GO:0016616">
    <property type="term" value="F:oxidoreductase activity, acting on the CH-OH group of donors, NAD or NADP as acceptor"/>
    <property type="evidence" value="ECO:0007669"/>
    <property type="project" value="TreeGrafter"/>
</dbReference>
<evidence type="ECO:0000313" key="5">
    <source>
        <dbReference type="Proteomes" id="UP000515151"/>
    </source>
</evidence>
<evidence type="ECO:0000259" key="4">
    <source>
        <dbReference type="Pfam" id="PF01370"/>
    </source>
</evidence>
<dbReference type="InterPro" id="IPR050425">
    <property type="entry name" value="NAD(P)_dehydrat-like"/>
</dbReference>
<evidence type="ECO:0000256" key="1">
    <source>
        <dbReference type="ARBA" id="ARBA00022857"/>
    </source>
</evidence>
<dbReference type="GeneID" id="116213537"/>
<evidence type="ECO:0000256" key="3">
    <source>
        <dbReference type="ARBA" id="ARBA00023445"/>
    </source>
</evidence>
<dbReference type="SUPFAM" id="SSF51735">
    <property type="entry name" value="NAD(P)-binding Rossmann-fold domains"/>
    <property type="match status" value="1"/>
</dbReference>
<dbReference type="InterPro" id="IPR001509">
    <property type="entry name" value="Epimerase_deHydtase"/>
</dbReference>
<dbReference type="PANTHER" id="PTHR10366:SF776">
    <property type="entry name" value="NAD(P)-BINDING ROSSMANN-FOLD SUPERFAMILY PROTEIN"/>
    <property type="match status" value="1"/>
</dbReference>